<feature type="compositionally biased region" description="Basic and acidic residues" evidence="1">
    <location>
        <begin position="290"/>
        <end position="299"/>
    </location>
</feature>
<feature type="compositionally biased region" description="Basic residues" evidence="1">
    <location>
        <begin position="401"/>
        <end position="413"/>
    </location>
</feature>
<name>A0A9P6GRM4_9PLEO</name>
<gene>
    <name evidence="2" type="ORF">PMIN01_00116</name>
</gene>
<evidence type="ECO:0000256" key="1">
    <source>
        <dbReference type="SAM" id="MobiDB-lite"/>
    </source>
</evidence>
<dbReference type="EMBL" id="WJXW01000001">
    <property type="protein sequence ID" value="KAF9740577.1"/>
    <property type="molecule type" value="Genomic_DNA"/>
</dbReference>
<feature type="compositionally biased region" description="Acidic residues" evidence="1">
    <location>
        <begin position="259"/>
        <end position="268"/>
    </location>
</feature>
<dbReference type="OrthoDB" id="3795681at2759"/>
<feature type="region of interest" description="Disordered" evidence="1">
    <location>
        <begin position="183"/>
        <end position="207"/>
    </location>
</feature>
<feature type="region of interest" description="Disordered" evidence="1">
    <location>
        <begin position="389"/>
        <end position="438"/>
    </location>
</feature>
<feature type="region of interest" description="Disordered" evidence="1">
    <location>
        <begin position="1"/>
        <end position="168"/>
    </location>
</feature>
<feature type="compositionally biased region" description="Low complexity" evidence="1">
    <location>
        <begin position="11"/>
        <end position="20"/>
    </location>
</feature>
<sequence length="465" mass="50642">MRVAAPEDMESTSSLSTLLSEVSPPQPTVSQSNEHIRHQRSNRLQSRRRKSTGTVVEAFSGKAEPFPTSMPLPIPRVSVLPPTPEASQTPTTPSKAPQIHILPPTPEARQSLPQLGGARSVNVPPPMPAPPKLLPCPSKGHHLQAPLSEPSQKALEKQTSVESTEATQPLQIHSSLIFQPAPENLLGTYKGPPYQPFGGPNHSVGRKPRLKRHASFIDLRDCWRTPEAELTTRVFRRWSSGNPPSARARRPRSPLAQDGAEEEVEADEQTPLLAGVGATSGEALEDEDDVHVATHRESPTETATEMEMEMEIDTESDTEAASRLETLLSTVLFPLLVFYSYVASAITTYLHDRAAHSGSLGSHDTETARWLRRVDGAFPVAKCTHSQRSYGSFSSPSGSSHQHKHQHKHKRTGSRGSLGSLPTLSPHSRKTSRGSLAPEEARGVFEVVRWGDGIGDGYGYGFDPC</sequence>
<feature type="compositionally biased region" description="Polar residues" evidence="1">
    <location>
        <begin position="85"/>
        <end position="95"/>
    </location>
</feature>
<feature type="compositionally biased region" description="Low complexity" evidence="1">
    <location>
        <begin position="389"/>
        <end position="400"/>
    </location>
</feature>
<feature type="compositionally biased region" description="Polar residues" evidence="1">
    <location>
        <begin position="157"/>
        <end position="168"/>
    </location>
</feature>
<feature type="region of interest" description="Disordered" evidence="1">
    <location>
        <begin position="286"/>
        <end position="307"/>
    </location>
</feature>
<reference evidence="2" key="1">
    <citation type="journal article" date="2020" name="Mol. Plant Microbe Interact.">
        <title>Genome Sequence of the Biocontrol Agent Coniothyrium minitans strain Conio (IMI 134523).</title>
        <authorList>
            <person name="Patel D."/>
            <person name="Shittu T.A."/>
            <person name="Baroncelli R."/>
            <person name="Muthumeenakshi S."/>
            <person name="Osborne T.H."/>
            <person name="Janganan T.K."/>
            <person name="Sreenivasaprasad S."/>
        </authorList>
    </citation>
    <scope>NUCLEOTIDE SEQUENCE</scope>
    <source>
        <strain evidence="2">Conio</strain>
    </source>
</reference>
<organism evidence="2 3">
    <name type="scientific">Paraphaeosphaeria minitans</name>
    <dbReference type="NCBI Taxonomy" id="565426"/>
    <lineage>
        <taxon>Eukaryota</taxon>
        <taxon>Fungi</taxon>
        <taxon>Dikarya</taxon>
        <taxon>Ascomycota</taxon>
        <taxon>Pezizomycotina</taxon>
        <taxon>Dothideomycetes</taxon>
        <taxon>Pleosporomycetidae</taxon>
        <taxon>Pleosporales</taxon>
        <taxon>Massarineae</taxon>
        <taxon>Didymosphaeriaceae</taxon>
        <taxon>Paraphaeosphaeria</taxon>
    </lineage>
</organism>
<protein>
    <submittedName>
        <fullName evidence="2">Uncharacterized protein</fullName>
    </submittedName>
</protein>
<accession>A0A9P6GRM4</accession>
<keyword evidence="3" id="KW-1185">Reference proteome</keyword>
<feature type="compositionally biased region" description="Polar residues" evidence="1">
    <location>
        <begin position="414"/>
        <end position="426"/>
    </location>
</feature>
<feature type="compositionally biased region" description="Basic residues" evidence="1">
    <location>
        <begin position="37"/>
        <end position="51"/>
    </location>
</feature>
<evidence type="ECO:0000313" key="3">
    <source>
        <dbReference type="Proteomes" id="UP000756921"/>
    </source>
</evidence>
<feature type="compositionally biased region" description="Pro residues" evidence="1">
    <location>
        <begin position="123"/>
        <end position="134"/>
    </location>
</feature>
<feature type="region of interest" description="Disordered" evidence="1">
    <location>
        <begin position="234"/>
        <end position="269"/>
    </location>
</feature>
<dbReference type="Proteomes" id="UP000756921">
    <property type="component" value="Unassembled WGS sequence"/>
</dbReference>
<dbReference type="AlphaFoldDB" id="A0A9P6GRM4"/>
<proteinExistence type="predicted"/>
<evidence type="ECO:0000313" key="2">
    <source>
        <dbReference type="EMBL" id="KAF9740577.1"/>
    </source>
</evidence>
<comment type="caution">
    <text evidence="2">The sequence shown here is derived from an EMBL/GenBank/DDBJ whole genome shotgun (WGS) entry which is preliminary data.</text>
</comment>